<accession>A0A971S1D7</accession>
<proteinExistence type="predicted"/>
<comment type="caution">
    <text evidence="1">The sequence shown here is derived from an EMBL/GenBank/DDBJ whole genome shotgun (WGS) entry which is preliminary data.</text>
</comment>
<dbReference type="EMBL" id="JAAYEE010000243">
    <property type="protein sequence ID" value="NLW36380.1"/>
    <property type="molecule type" value="Genomic_DNA"/>
</dbReference>
<name>A0A971S1D7_9BACT</name>
<keyword evidence="1" id="KW-0255">Endonuclease</keyword>
<protein>
    <submittedName>
        <fullName evidence="1">Type III restriction endonuclease subunit R</fullName>
    </submittedName>
</protein>
<organism evidence="1 2">
    <name type="scientific">Syntrophorhabdus aromaticivorans</name>
    <dbReference type="NCBI Taxonomy" id="328301"/>
    <lineage>
        <taxon>Bacteria</taxon>
        <taxon>Pseudomonadati</taxon>
        <taxon>Thermodesulfobacteriota</taxon>
        <taxon>Syntrophorhabdia</taxon>
        <taxon>Syntrophorhabdales</taxon>
        <taxon>Syntrophorhabdaceae</taxon>
        <taxon>Syntrophorhabdus</taxon>
    </lineage>
</organism>
<evidence type="ECO:0000313" key="2">
    <source>
        <dbReference type="Proteomes" id="UP000777265"/>
    </source>
</evidence>
<keyword evidence="1" id="KW-0540">Nuclease</keyword>
<dbReference type="Gene3D" id="3.40.91.30">
    <property type="match status" value="1"/>
</dbReference>
<dbReference type="AlphaFoldDB" id="A0A971S1D7"/>
<keyword evidence="1" id="KW-0378">Hydrolase</keyword>
<reference evidence="1" key="2">
    <citation type="submission" date="2020-01" db="EMBL/GenBank/DDBJ databases">
        <authorList>
            <person name="Campanaro S."/>
        </authorList>
    </citation>
    <scope>NUCLEOTIDE SEQUENCE</scope>
    <source>
        <strain evidence="1">AS06rmzACSIP_7</strain>
    </source>
</reference>
<dbReference type="Proteomes" id="UP000777265">
    <property type="component" value="Unassembled WGS sequence"/>
</dbReference>
<gene>
    <name evidence="1" type="ORF">GXY80_13035</name>
</gene>
<sequence>CETPVFEKPVVMPFTRIEEHNLSKYTKDSIRHYTETIVPTSAIPSKVFSGFRKACHSLYKFDSKTEKDFSIILEQDGSVLKWLRPAQKQFKIYWKHNSRQYHPDFVVETVNAIYMIETKKEGDIETPDVQDKSRAALVYCRSASEFTTSNGGKPWKYLLIPHNAVMTNMSFENLARQHEVKTLD</sequence>
<feature type="non-terminal residue" evidence="1">
    <location>
        <position position="1"/>
    </location>
</feature>
<evidence type="ECO:0000313" key="1">
    <source>
        <dbReference type="EMBL" id="NLW36380.1"/>
    </source>
</evidence>
<reference evidence="1" key="1">
    <citation type="journal article" date="2020" name="Biotechnol. Biofuels">
        <title>New insights from the biogas microbiome by comprehensive genome-resolved metagenomics of nearly 1600 species originating from multiple anaerobic digesters.</title>
        <authorList>
            <person name="Campanaro S."/>
            <person name="Treu L."/>
            <person name="Rodriguez-R L.M."/>
            <person name="Kovalovszki A."/>
            <person name="Ziels R.M."/>
            <person name="Maus I."/>
            <person name="Zhu X."/>
            <person name="Kougias P.G."/>
            <person name="Basile A."/>
            <person name="Luo G."/>
            <person name="Schluter A."/>
            <person name="Konstantinidis K.T."/>
            <person name="Angelidaki I."/>
        </authorList>
    </citation>
    <scope>NUCLEOTIDE SEQUENCE</scope>
    <source>
        <strain evidence="1">AS06rmzACSIP_7</strain>
    </source>
</reference>
<dbReference type="GO" id="GO:0004519">
    <property type="term" value="F:endonuclease activity"/>
    <property type="evidence" value="ECO:0007669"/>
    <property type="project" value="UniProtKB-KW"/>
</dbReference>